<dbReference type="EMBL" id="FWXT01000003">
    <property type="protein sequence ID" value="SMC94104.1"/>
    <property type="molecule type" value="Genomic_DNA"/>
</dbReference>
<keyword evidence="2" id="KW-1185">Reference proteome</keyword>
<dbReference type="AlphaFoldDB" id="A0A1W2DA10"/>
<name>A0A1W2DA10_9SPHI</name>
<proteinExistence type="predicted"/>
<dbReference type="Proteomes" id="UP000192756">
    <property type="component" value="Unassembled WGS sequence"/>
</dbReference>
<dbReference type="OrthoDB" id="662785at2"/>
<accession>A0A1W2DA10</accession>
<reference evidence="2" key="1">
    <citation type="submission" date="2017-04" db="EMBL/GenBank/DDBJ databases">
        <authorList>
            <person name="Varghese N."/>
            <person name="Submissions S."/>
        </authorList>
    </citation>
    <scope>NUCLEOTIDE SEQUENCE [LARGE SCALE GENOMIC DNA]</scope>
    <source>
        <strain evidence="2">DSM 12126</strain>
    </source>
</reference>
<protein>
    <submittedName>
        <fullName evidence="1">Uncharacterized protein</fullName>
    </submittedName>
</protein>
<gene>
    <name evidence="1" type="ORF">SAMN04488524_3510</name>
</gene>
<dbReference type="RefSeq" id="WP_084240313.1">
    <property type="nucleotide sequence ID" value="NZ_FWXT01000003.1"/>
</dbReference>
<dbReference type="STRING" id="151894.SAMN04488524_3510"/>
<evidence type="ECO:0000313" key="2">
    <source>
        <dbReference type="Proteomes" id="UP000192756"/>
    </source>
</evidence>
<organism evidence="1 2">
    <name type="scientific">Pedobacter africanus</name>
    <dbReference type="NCBI Taxonomy" id="151894"/>
    <lineage>
        <taxon>Bacteria</taxon>
        <taxon>Pseudomonadati</taxon>
        <taxon>Bacteroidota</taxon>
        <taxon>Sphingobacteriia</taxon>
        <taxon>Sphingobacteriales</taxon>
        <taxon>Sphingobacteriaceae</taxon>
        <taxon>Pedobacter</taxon>
    </lineage>
</organism>
<sequence>MKIRNIFYAVFTAVVLLAQTACNKGEDNFLYKGDMLPVTVKGYNSDNKELLVKLDTIRFQSYINSGRFDMSEAYLFPANQNTVKLSIREKESGKPVLEKELKKADGAATISFFYMNGKVNDMPEIPAAEEGKIKVSYMFKPTVTNYSEPVDIVLGKYYWTPKVFEELGRIKNAKPYEFSDPVTIPTFSTVGQQYNGQNTIVSFVVYIYKAGTNELYTEGTAYTWHATSSTAPKPASSAAAAKLYIFSEVPIGNSMRFNKDLEL</sequence>
<evidence type="ECO:0000313" key="1">
    <source>
        <dbReference type="EMBL" id="SMC94104.1"/>
    </source>
</evidence>